<comment type="caution">
    <text evidence="2">The sequence shown here is derived from an EMBL/GenBank/DDBJ whole genome shotgun (WGS) entry which is preliminary data.</text>
</comment>
<feature type="transmembrane region" description="Helical" evidence="1">
    <location>
        <begin position="67"/>
        <end position="88"/>
    </location>
</feature>
<dbReference type="EMBL" id="JBHTHZ010000003">
    <property type="protein sequence ID" value="MFD0793320.1"/>
    <property type="molecule type" value="Genomic_DNA"/>
</dbReference>
<dbReference type="RefSeq" id="WP_377112950.1">
    <property type="nucleotide sequence ID" value="NZ_JBHTHZ010000003.1"/>
</dbReference>
<keyword evidence="3" id="KW-1185">Reference proteome</keyword>
<feature type="transmembrane region" description="Helical" evidence="1">
    <location>
        <begin position="95"/>
        <end position="117"/>
    </location>
</feature>
<accession>A0ABW3AR60</accession>
<keyword evidence="1" id="KW-0472">Membrane</keyword>
<evidence type="ECO:0000256" key="1">
    <source>
        <dbReference type="SAM" id="Phobius"/>
    </source>
</evidence>
<reference evidence="3" key="1">
    <citation type="journal article" date="2019" name="Int. J. Syst. Evol. Microbiol.">
        <title>The Global Catalogue of Microorganisms (GCM) 10K type strain sequencing project: providing services to taxonomists for standard genome sequencing and annotation.</title>
        <authorList>
            <consortium name="The Broad Institute Genomics Platform"/>
            <consortium name="The Broad Institute Genome Sequencing Center for Infectious Disease"/>
            <person name="Wu L."/>
            <person name="Ma J."/>
        </authorList>
    </citation>
    <scope>NUCLEOTIDE SEQUENCE [LARGE SCALE GENOMIC DNA]</scope>
    <source>
        <strain evidence="3">CCUG 61484</strain>
    </source>
</reference>
<proteinExistence type="predicted"/>
<dbReference type="Pfam" id="PF12725">
    <property type="entry name" value="DUF3810"/>
    <property type="match status" value="1"/>
</dbReference>
<keyword evidence="1" id="KW-0812">Transmembrane</keyword>
<name>A0ABW3AR60_9SPHI</name>
<dbReference type="Proteomes" id="UP001597010">
    <property type="component" value="Unassembled WGS sequence"/>
</dbReference>
<gene>
    <name evidence="2" type="ORF">ACFQZX_06795</name>
</gene>
<organism evidence="2 3">
    <name type="scientific">Mucilaginibacter litoreus</name>
    <dbReference type="NCBI Taxonomy" id="1048221"/>
    <lineage>
        <taxon>Bacteria</taxon>
        <taxon>Pseudomonadati</taxon>
        <taxon>Bacteroidota</taxon>
        <taxon>Sphingobacteriia</taxon>
        <taxon>Sphingobacteriales</taxon>
        <taxon>Sphingobacteriaceae</taxon>
        <taxon>Mucilaginibacter</taxon>
    </lineage>
</organism>
<keyword evidence="1" id="KW-1133">Transmembrane helix</keyword>
<dbReference type="InterPro" id="IPR024294">
    <property type="entry name" value="DUF3810"/>
</dbReference>
<evidence type="ECO:0000313" key="2">
    <source>
        <dbReference type="EMBL" id="MFD0793320.1"/>
    </source>
</evidence>
<protein>
    <submittedName>
        <fullName evidence="2">DUF3810 domain-containing protein</fullName>
    </submittedName>
</protein>
<feature type="transmembrane region" description="Helical" evidence="1">
    <location>
        <begin position="12"/>
        <end position="31"/>
    </location>
</feature>
<evidence type="ECO:0000313" key="3">
    <source>
        <dbReference type="Proteomes" id="UP001597010"/>
    </source>
</evidence>
<sequence>MLKQPLKKVLIKRGIITLSLFMAIYLVMLFANHPDAVEKYYSESSYLFICRILHPVFNIFPFSAGDIIYLLVIAYIIYALVRLIKLFVKKQFAQAGLFTMAIIIGIQCAVLMFYLLWGLNYFRPSAAKRLNLTDSTFTIAELQKVTNLLIDSANACRARVTLEDLEQSNDSVYYNARLAVIKLSNSSVQFKTYSPDIKPSLLTPLLNYIGTYGYYNPFTGEAQINYQMPVFNRPFVACHEMSHQMGYGAEDEANFAGFLAARNSGDRLLRYSAYNLALGEFMRTLRYTDSLKFKKLKNRISPLVKADFKTERTYWLSYQTKINAVTSLFYDNFLKANNQPAGLDTYNRMVLLLMAMYRHNYTL</sequence>